<comment type="similarity">
    <text evidence="1">Belongs to the ROK (NagC/XylR) family.</text>
</comment>
<dbReference type="AlphaFoldDB" id="A0A1I6QSF8"/>
<dbReference type="Proteomes" id="UP000199392">
    <property type="component" value="Unassembled WGS sequence"/>
</dbReference>
<accession>A0A1I6QSF8</accession>
<dbReference type="PANTHER" id="PTHR18964">
    <property type="entry name" value="ROK (REPRESSOR, ORF, KINASE) FAMILY"/>
    <property type="match status" value="1"/>
</dbReference>
<protein>
    <submittedName>
        <fullName evidence="2">N-acetylglucosamine kinase</fullName>
    </submittedName>
</protein>
<name>A0A1I6QSF8_9RHOB</name>
<dbReference type="RefSeq" id="WP_092419613.1">
    <property type="nucleotide sequence ID" value="NZ_FNCL01000001.1"/>
</dbReference>
<dbReference type="GO" id="GO:0016301">
    <property type="term" value="F:kinase activity"/>
    <property type="evidence" value="ECO:0007669"/>
    <property type="project" value="UniProtKB-KW"/>
</dbReference>
<dbReference type="STRING" id="311180.SAMN04488050_102281"/>
<dbReference type="OrthoDB" id="9810372at2"/>
<dbReference type="EMBL" id="FOZW01000002">
    <property type="protein sequence ID" value="SFS55238.1"/>
    <property type="molecule type" value="Genomic_DNA"/>
</dbReference>
<dbReference type="SUPFAM" id="SSF53067">
    <property type="entry name" value="Actin-like ATPase domain"/>
    <property type="match status" value="1"/>
</dbReference>
<evidence type="ECO:0000313" key="2">
    <source>
        <dbReference type="EMBL" id="SFS55238.1"/>
    </source>
</evidence>
<keyword evidence="2" id="KW-0808">Transferase</keyword>
<evidence type="ECO:0000256" key="1">
    <source>
        <dbReference type="ARBA" id="ARBA00006479"/>
    </source>
</evidence>
<gene>
    <name evidence="2" type="ORF">SAMN04488050_102281</name>
</gene>
<keyword evidence="3" id="KW-1185">Reference proteome</keyword>
<dbReference type="Pfam" id="PF00480">
    <property type="entry name" value="ROK"/>
    <property type="match status" value="1"/>
</dbReference>
<dbReference type="InterPro" id="IPR043129">
    <property type="entry name" value="ATPase_NBD"/>
</dbReference>
<reference evidence="3" key="1">
    <citation type="submission" date="2016-10" db="EMBL/GenBank/DDBJ databases">
        <authorList>
            <person name="Varghese N."/>
            <person name="Submissions S."/>
        </authorList>
    </citation>
    <scope>NUCLEOTIDE SEQUENCE [LARGE SCALE GENOMIC DNA]</scope>
    <source>
        <strain evidence="3">DSM 26894</strain>
    </source>
</reference>
<sequence>MIVCFDIGGTSVKSAVATSVHDVRALSRRPTPGDDFDAFVATLAAAIAEAGGRPERVAISIAGVVDPKTGRATVANIPCLTGRRLAPELSAKLGLEVLVANDADCFALAEAGVGAGRGHDVVFGAIIGTGVGGGLVAGGRLIGAGSGYAGEWGHGPVAKRLLDCLDAPLPSYQCGCGLKGCLDATCSARGIERLHRDIAGAELPSTEILALWHAGDEGAAKTVAAWLELLSGPLAMVVNMTGATVVAAGGGLSNDAGLMQALDAATRPLTLSKPAEPLVVQAQCRTEPGLVGAAILALREPPRDAA</sequence>
<dbReference type="Gene3D" id="3.30.420.40">
    <property type="match status" value="2"/>
</dbReference>
<dbReference type="InterPro" id="IPR000600">
    <property type="entry name" value="ROK"/>
</dbReference>
<keyword evidence="2" id="KW-0418">Kinase</keyword>
<proteinExistence type="inferred from homology"/>
<dbReference type="PANTHER" id="PTHR18964:SF149">
    <property type="entry name" value="BIFUNCTIONAL UDP-N-ACETYLGLUCOSAMINE 2-EPIMERASE_N-ACETYLMANNOSAMINE KINASE"/>
    <property type="match status" value="1"/>
</dbReference>
<evidence type="ECO:0000313" key="3">
    <source>
        <dbReference type="Proteomes" id="UP000199392"/>
    </source>
</evidence>
<organism evidence="2 3">
    <name type="scientific">Alloyangia pacifica</name>
    <dbReference type="NCBI Taxonomy" id="311180"/>
    <lineage>
        <taxon>Bacteria</taxon>
        <taxon>Pseudomonadati</taxon>
        <taxon>Pseudomonadota</taxon>
        <taxon>Alphaproteobacteria</taxon>
        <taxon>Rhodobacterales</taxon>
        <taxon>Roseobacteraceae</taxon>
        <taxon>Alloyangia</taxon>
    </lineage>
</organism>